<evidence type="ECO:0000256" key="1">
    <source>
        <dbReference type="SAM" id="MobiDB-lite"/>
    </source>
</evidence>
<reference evidence="3" key="1">
    <citation type="journal article" date="2019" name="Int. J. Syst. Evol. Microbiol.">
        <title>The Global Catalogue of Microorganisms (GCM) 10K type strain sequencing project: providing services to taxonomists for standard genome sequencing and annotation.</title>
        <authorList>
            <consortium name="The Broad Institute Genomics Platform"/>
            <consortium name="The Broad Institute Genome Sequencing Center for Infectious Disease"/>
            <person name="Wu L."/>
            <person name="Ma J."/>
        </authorList>
    </citation>
    <scope>NUCLEOTIDE SEQUENCE [LARGE SCALE GENOMIC DNA]</scope>
    <source>
        <strain evidence="3">JCM 4376</strain>
    </source>
</reference>
<dbReference type="Proteomes" id="UP000660675">
    <property type="component" value="Unassembled WGS sequence"/>
</dbReference>
<dbReference type="InterPro" id="IPR028345">
    <property type="entry name" value="Antibiotic_NAT-like"/>
</dbReference>
<gene>
    <name evidence="2" type="ORF">GCM10015535_53220</name>
</gene>
<keyword evidence="3" id="KW-1185">Reference proteome</keyword>
<dbReference type="SUPFAM" id="SSF110710">
    <property type="entry name" value="TTHA0583/YokD-like"/>
    <property type="match status" value="1"/>
</dbReference>
<feature type="region of interest" description="Disordered" evidence="1">
    <location>
        <begin position="66"/>
        <end position="99"/>
    </location>
</feature>
<dbReference type="Pfam" id="PF02522">
    <property type="entry name" value="Antibiotic_NAT"/>
    <property type="match status" value="1"/>
</dbReference>
<evidence type="ECO:0000313" key="2">
    <source>
        <dbReference type="EMBL" id="GGV92339.1"/>
    </source>
</evidence>
<dbReference type="EMBL" id="BMTF01000021">
    <property type="protein sequence ID" value="GGV92339.1"/>
    <property type="molecule type" value="Genomic_DNA"/>
</dbReference>
<dbReference type="InterPro" id="IPR003679">
    <property type="entry name" value="Amioglycoside_AcTrfase"/>
</dbReference>
<organism evidence="2 3">
    <name type="scientific">Streptomyces gelaticus</name>
    <dbReference type="NCBI Taxonomy" id="285446"/>
    <lineage>
        <taxon>Bacteria</taxon>
        <taxon>Bacillati</taxon>
        <taxon>Actinomycetota</taxon>
        <taxon>Actinomycetes</taxon>
        <taxon>Kitasatosporales</taxon>
        <taxon>Streptomycetaceae</taxon>
        <taxon>Streptomyces</taxon>
    </lineage>
</organism>
<sequence length="107" mass="11682">MKLYGRASFQLSAAAAALTDDHPWGDPHGPGSLLARLVALDGRVLMLGAPLETLALLHHFCIRKARPGSRPLPQRGRRPHVTLHGADEPPPDEERPQAIDHALAWRP</sequence>
<name>A0ABQ2W4V3_9ACTN</name>
<accession>A0ABQ2W4V3</accession>
<protein>
    <submittedName>
        <fullName evidence="2">Uncharacterized protein</fullName>
    </submittedName>
</protein>
<evidence type="ECO:0000313" key="3">
    <source>
        <dbReference type="Proteomes" id="UP000660675"/>
    </source>
</evidence>
<proteinExistence type="predicted"/>
<comment type="caution">
    <text evidence="2">The sequence shown here is derived from an EMBL/GenBank/DDBJ whole genome shotgun (WGS) entry which is preliminary data.</text>
</comment>